<organism evidence="1 2">
    <name type="scientific">Haematococcus lacustris</name>
    <name type="common">Green alga</name>
    <name type="synonym">Haematococcus pluvialis</name>
    <dbReference type="NCBI Taxonomy" id="44745"/>
    <lineage>
        <taxon>Eukaryota</taxon>
        <taxon>Viridiplantae</taxon>
        <taxon>Chlorophyta</taxon>
        <taxon>core chlorophytes</taxon>
        <taxon>Chlorophyceae</taxon>
        <taxon>CS clade</taxon>
        <taxon>Chlamydomonadales</taxon>
        <taxon>Haematococcaceae</taxon>
        <taxon>Haematococcus</taxon>
    </lineage>
</organism>
<accession>A0A699Y9B9</accession>
<name>A0A699Y9B9_HAELA</name>
<gene>
    <name evidence="1" type="ORF">HaLaN_01481</name>
</gene>
<evidence type="ECO:0000313" key="1">
    <source>
        <dbReference type="EMBL" id="GFH06787.1"/>
    </source>
</evidence>
<dbReference type="EMBL" id="BLLF01000056">
    <property type="protein sequence ID" value="GFH06787.1"/>
    <property type="molecule type" value="Genomic_DNA"/>
</dbReference>
<proteinExistence type="predicted"/>
<feature type="non-terminal residue" evidence="1">
    <location>
        <position position="1"/>
    </location>
</feature>
<comment type="caution">
    <text evidence="1">The sequence shown here is derived from an EMBL/GenBank/DDBJ whole genome shotgun (WGS) entry which is preliminary data.</text>
</comment>
<dbReference type="Proteomes" id="UP000485058">
    <property type="component" value="Unassembled WGS sequence"/>
</dbReference>
<dbReference type="AlphaFoldDB" id="A0A699Y9B9"/>
<feature type="non-terminal residue" evidence="1">
    <location>
        <position position="62"/>
    </location>
</feature>
<protein>
    <submittedName>
        <fullName evidence="1">Uncharacterized protein</fullName>
    </submittedName>
</protein>
<evidence type="ECO:0000313" key="2">
    <source>
        <dbReference type="Proteomes" id="UP000485058"/>
    </source>
</evidence>
<reference evidence="1 2" key="1">
    <citation type="submission" date="2020-02" db="EMBL/GenBank/DDBJ databases">
        <title>Draft genome sequence of Haematococcus lacustris strain NIES-144.</title>
        <authorList>
            <person name="Morimoto D."/>
            <person name="Nakagawa S."/>
            <person name="Yoshida T."/>
            <person name="Sawayama S."/>
        </authorList>
    </citation>
    <scope>NUCLEOTIDE SEQUENCE [LARGE SCALE GENOMIC DNA]</scope>
    <source>
        <strain evidence="1 2">NIES-144</strain>
    </source>
</reference>
<keyword evidence="2" id="KW-1185">Reference proteome</keyword>
<sequence length="62" mass="6608">PPPPPHLPPEPPVTEAELSALRPAAFPFSSTCTSRDLSDAPFRLALTATVPMSPRGATYCFE</sequence>